<dbReference type="EMBL" id="MCBT01000030">
    <property type="protein sequence ID" value="OEG74017.1"/>
    <property type="molecule type" value="Genomic_DNA"/>
</dbReference>
<evidence type="ECO:0000256" key="6">
    <source>
        <dbReference type="ARBA" id="ARBA00044306"/>
    </source>
</evidence>
<dbReference type="CDD" id="cd00534">
    <property type="entry name" value="DHNA_DHNTPE"/>
    <property type="match status" value="1"/>
</dbReference>
<dbReference type="Gene3D" id="3.30.1130.10">
    <property type="match status" value="1"/>
</dbReference>
<dbReference type="GO" id="GO:0004150">
    <property type="term" value="F:dihydroneopterin aldolase activity"/>
    <property type="evidence" value="ECO:0007669"/>
    <property type="project" value="InterPro"/>
</dbReference>
<evidence type="ECO:0000256" key="3">
    <source>
        <dbReference type="ARBA" id="ARBA00043806"/>
    </source>
</evidence>
<dbReference type="EMBL" id="BPEU01000008">
    <property type="protein sequence ID" value="GIU39256.1"/>
    <property type="molecule type" value="Genomic_DNA"/>
</dbReference>
<dbReference type="InterPro" id="IPR006157">
    <property type="entry name" value="FolB_dom"/>
</dbReference>
<dbReference type="GO" id="GO:0005829">
    <property type="term" value="C:cytosol"/>
    <property type="evidence" value="ECO:0007669"/>
    <property type="project" value="TreeGrafter"/>
</dbReference>
<dbReference type="STRING" id="23.BEL05_20190"/>
<evidence type="ECO:0000313" key="9">
    <source>
        <dbReference type="EMBL" id="OEG74017.1"/>
    </source>
</evidence>
<keyword evidence="2" id="KW-0413">Isomerase</keyword>
<dbReference type="Proteomes" id="UP000095230">
    <property type="component" value="Unassembled WGS sequence"/>
</dbReference>
<dbReference type="PANTHER" id="PTHR42844">
    <property type="entry name" value="DIHYDRONEOPTERIN ALDOLASE 1-RELATED"/>
    <property type="match status" value="1"/>
</dbReference>
<dbReference type="NCBIfam" id="TIGR00526">
    <property type="entry name" value="folB_dom"/>
    <property type="match status" value="1"/>
</dbReference>
<evidence type="ECO:0000256" key="1">
    <source>
        <dbReference type="ARBA" id="ARBA00005708"/>
    </source>
</evidence>
<sequence>MNISLAKIHISNLRLRTFIGFNPEEREKQQDVVINIDIHYPASLSAQSDSVEDALNYKVVTKKVIQHVEEGRFLLLEKLVSDILAISCEHPWVRYCQVKVDKPHALRFADSVSLSLEAHLDSDSSVNPFK</sequence>
<reference evidence="9 10" key="1">
    <citation type="submission" date="2016-07" db="EMBL/GenBank/DDBJ databases">
        <title>Whole-genome of two Shewanella species isolated from a digestive organ of sea cucumber Apostichopus japonicus Selenka 1867.</title>
        <authorList>
            <person name="Hong H.-H."/>
            <person name="Choi H."/>
            <person name="Cheon S."/>
            <person name="Oh J.-S."/>
            <person name="Lee H.-G."/>
            <person name="Park C."/>
        </authorList>
    </citation>
    <scope>NUCLEOTIDE SEQUENCE [LARGE SCALE GENOMIC DNA]</scope>
    <source>
        <strain evidence="9 10">CSB03KR</strain>
    </source>
</reference>
<comment type="catalytic activity">
    <reaction evidence="3">
        <text>7,8-dihydroneopterin 3'-triphosphate = 7,8-dihydromonapterin 3'-triphosphate</text>
        <dbReference type="Rhea" id="RHEA:28346"/>
        <dbReference type="ChEBI" id="CHEBI:58462"/>
        <dbReference type="ChEBI" id="CHEBI:61186"/>
        <dbReference type="EC" id="5.1.99.7"/>
    </reaction>
</comment>
<evidence type="ECO:0000259" key="7">
    <source>
        <dbReference type="SMART" id="SM00905"/>
    </source>
</evidence>
<organism evidence="9 10">
    <name type="scientific">Shewanella colwelliana</name>
    <name type="common">Alteromonas colwelliana</name>
    <dbReference type="NCBI Taxonomy" id="23"/>
    <lineage>
        <taxon>Bacteria</taxon>
        <taxon>Pseudomonadati</taxon>
        <taxon>Pseudomonadota</taxon>
        <taxon>Gammaproteobacteria</taxon>
        <taxon>Alteromonadales</taxon>
        <taxon>Shewanellaceae</taxon>
        <taxon>Shewanella</taxon>
    </lineage>
</organism>
<dbReference type="OrthoDB" id="1121389at2"/>
<dbReference type="SMART" id="SM00905">
    <property type="entry name" value="FolB"/>
    <property type="match status" value="1"/>
</dbReference>
<comment type="caution">
    <text evidence="9">The sequence shown here is derived from an EMBL/GenBank/DDBJ whole genome shotgun (WGS) entry which is preliminary data.</text>
</comment>
<dbReference type="GO" id="GO:0008719">
    <property type="term" value="F:dihydroneopterin triphosphate 2'-epimerase activity"/>
    <property type="evidence" value="ECO:0007669"/>
    <property type="project" value="UniProtKB-EC"/>
</dbReference>
<dbReference type="GO" id="GO:0006760">
    <property type="term" value="P:folic acid-containing compound metabolic process"/>
    <property type="evidence" value="ECO:0007669"/>
    <property type="project" value="InterPro"/>
</dbReference>
<gene>
    <name evidence="9" type="primary">folX</name>
    <name evidence="8" type="synonym">folX_1</name>
    <name evidence="9" type="ORF">BEL05_20190</name>
    <name evidence="8" type="ORF">TUM3794_13620</name>
</gene>
<dbReference type="Pfam" id="PF02152">
    <property type="entry name" value="FolB"/>
    <property type="match status" value="1"/>
</dbReference>
<dbReference type="Proteomes" id="UP000773469">
    <property type="component" value="Unassembled WGS sequence"/>
</dbReference>
<dbReference type="SUPFAM" id="SSF55620">
    <property type="entry name" value="Tetrahydrobiopterin biosynthesis enzymes-like"/>
    <property type="match status" value="1"/>
</dbReference>
<reference evidence="8 11" key="2">
    <citation type="submission" date="2021-05" db="EMBL/GenBank/DDBJ databases">
        <title>Molecular characterization for Shewanella algae harboring chromosomal blaOXA-55-like strains isolated from clinical and environment sample.</title>
        <authorList>
            <person name="Ohama Y."/>
            <person name="Aoki K."/>
            <person name="Harada S."/>
            <person name="Moriya K."/>
            <person name="Ishii Y."/>
            <person name="Tateda K."/>
        </authorList>
    </citation>
    <scope>NUCLEOTIDE SEQUENCE [LARGE SCALE GENOMIC DNA]</scope>
    <source>
        <strain evidence="8 11">MBTL60-118</strain>
    </source>
</reference>
<evidence type="ECO:0000256" key="4">
    <source>
        <dbReference type="ARBA" id="ARBA00044039"/>
    </source>
</evidence>
<accession>A0A1E5IU95</accession>
<evidence type="ECO:0000313" key="10">
    <source>
        <dbReference type="Proteomes" id="UP000095230"/>
    </source>
</evidence>
<dbReference type="InterPro" id="IPR043133">
    <property type="entry name" value="GTP-CH-I_C/QueF"/>
</dbReference>
<evidence type="ECO:0000313" key="11">
    <source>
        <dbReference type="Proteomes" id="UP000773469"/>
    </source>
</evidence>
<keyword evidence="11" id="KW-1185">Reference proteome</keyword>
<evidence type="ECO:0000256" key="5">
    <source>
        <dbReference type="ARBA" id="ARBA00044197"/>
    </source>
</evidence>
<name>A0A1E5IU95_SHECO</name>
<dbReference type="NCBIfam" id="NF008418">
    <property type="entry name" value="PRK11245.1"/>
    <property type="match status" value="1"/>
</dbReference>
<feature type="domain" description="Dihydroneopterin aldolase/epimerase" evidence="7">
    <location>
        <begin position="8"/>
        <end position="118"/>
    </location>
</feature>
<comment type="similarity">
    <text evidence="1">Belongs to the DHNA family.</text>
</comment>
<dbReference type="InterPro" id="IPR006156">
    <property type="entry name" value="Dihydroneopterin_aldolase"/>
</dbReference>
<protein>
    <recommendedName>
        <fullName evidence="5">Dihydroneopterin triphosphate 2'-epimerase</fullName>
        <ecNumber evidence="4">5.1.99.7</ecNumber>
    </recommendedName>
    <alternativeName>
        <fullName evidence="6">D-erythro-7,8-dihydroneopterin triphosphate epimerase</fullName>
    </alternativeName>
</protein>
<dbReference type="PANTHER" id="PTHR42844:SF10">
    <property type="entry name" value="DIHYDRONEOPTERIN TRIPHOSPHATE 2'-EPIMERASE"/>
    <property type="match status" value="1"/>
</dbReference>
<dbReference type="EC" id="5.1.99.7" evidence="4"/>
<proteinExistence type="inferred from homology"/>
<evidence type="ECO:0000313" key="8">
    <source>
        <dbReference type="EMBL" id="GIU39256.1"/>
    </source>
</evidence>
<evidence type="ECO:0000256" key="2">
    <source>
        <dbReference type="ARBA" id="ARBA00023235"/>
    </source>
</evidence>
<dbReference type="AlphaFoldDB" id="A0A1E5IU95"/>